<reference evidence="2" key="1">
    <citation type="journal article" date="2021" name="bioRxiv">
        <title>Whole Genome Assembly and Annotation of Northern Wild Rice, Zizania palustris L., Supports a Whole Genome Duplication in the Zizania Genus.</title>
        <authorList>
            <person name="Haas M."/>
            <person name="Kono T."/>
            <person name="Macchietto M."/>
            <person name="Millas R."/>
            <person name="McGilp L."/>
            <person name="Shao M."/>
            <person name="Duquette J."/>
            <person name="Hirsch C.N."/>
            <person name="Kimball J."/>
        </authorList>
    </citation>
    <scope>NUCLEOTIDE SEQUENCE</scope>
    <source>
        <tissue evidence="2">Fresh leaf tissue</tissue>
    </source>
</reference>
<name>A0A8J5VYG5_ZIZPA</name>
<dbReference type="Proteomes" id="UP000729402">
    <property type="component" value="Unassembled WGS sequence"/>
</dbReference>
<feature type="coiled-coil region" evidence="1">
    <location>
        <begin position="22"/>
        <end position="60"/>
    </location>
</feature>
<keyword evidence="3" id="KW-1185">Reference proteome</keyword>
<accession>A0A8J5VYG5</accession>
<evidence type="ECO:0000313" key="2">
    <source>
        <dbReference type="EMBL" id="KAG8064414.1"/>
    </source>
</evidence>
<protein>
    <submittedName>
        <fullName evidence="2">Uncharacterized protein</fullName>
    </submittedName>
</protein>
<sequence>MASEIEDLRRALWASEEGSSKLAKLNTELRTAKRASDEAIEKLTVENAELHAVRQALESKVIGGSTKPPPP</sequence>
<organism evidence="2 3">
    <name type="scientific">Zizania palustris</name>
    <name type="common">Northern wild rice</name>
    <dbReference type="NCBI Taxonomy" id="103762"/>
    <lineage>
        <taxon>Eukaryota</taxon>
        <taxon>Viridiplantae</taxon>
        <taxon>Streptophyta</taxon>
        <taxon>Embryophyta</taxon>
        <taxon>Tracheophyta</taxon>
        <taxon>Spermatophyta</taxon>
        <taxon>Magnoliopsida</taxon>
        <taxon>Liliopsida</taxon>
        <taxon>Poales</taxon>
        <taxon>Poaceae</taxon>
        <taxon>BOP clade</taxon>
        <taxon>Oryzoideae</taxon>
        <taxon>Oryzeae</taxon>
        <taxon>Zizaniinae</taxon>
        <taxon>Zizania</taxon>
    </lineage>
</organism>
<keyword evidence="1" id="KW-0175">Coiled coil</keyword>
<evidence type="ECO:0000313" key="3">
    <source>
        <dbReference type="Proteomes" id="UP000729402"/>
    </source>
</evidence>
<proteinExistence type="predicted"/>
<comment type="caution">
    <text evidence="2">The sequence shown here is derived from an EMBL/GenBank/DDBJ whole genome shotgun (WGS) entry which is preliminary data.</text>
</comment>
<dbReference type="AlphaFoldDB" id="A0A8J5VYG5"/>
<dbReference type="EMBL" id="JAAALK010000285">
    <property type="protein sequence ID" value="KAG8064414.1"/>
    <property type="molecule type" value="Genomic_DNA"/>
</dbReference>
<evidence type="ECO:0000256" key="1">
    <source>
        <dbReference type="SAM" id="Coils"/>
    </source>
</evidence>
<reference evidence="2" key="2">
    <citation type="submission" date="2021-02" db="EMBL/GenBank/DDBJ databases">
        <authorList>
            <person name="Kimball J.A."/>
            <person name="Haas M.W."/>
            <person name="Macchietto M."/>
            <person name="Kono T."/>
            <person name="Duquette J."/>
            <person name="Shao M."/>
        </authorList>
    </citation>
    <scope>NUCLEOTIDE SEQUENCE</scope>
    <source>
        <tissue evidence="2">Fresh leaf tissue</tissue>
    </source>
</reference>
<gene>
    <name evidence="2" type="ORF">GUJ93_ZPchr0004g40253</name>
</gene>